<feature type="coiled-coil region" evidence="1">
    <location>
        <begin position="49"/>
        <end position="146"/>
    </location>
</feature>
<dbReference type="AlphaFoldDB" id="A0A9Q1C7B1"/>
<name>A0A9Q1C7B1_HOLLE</name>
<evidence type="ECO:0000313" key="2">
    <source>
        <dbReference type="EMBL" id="KAJ8039444.1"/>
    </source>
</evidence>
<dbReference type="GO" id="GO:0003341">
    <property type="term" value="P:cilium movement"/>
    <property type="evidence" value="ECO:0007669"/>
    <property type="project" value="InterPro"/>
</dbReference>
<dbReference type="OrthoDB" id="10255247at2759"/>
<evidence type="ECO:0000256" key="1">
    <source>
        <dbReference type="SAM" id="Coils"/>
    </source>
</evidence>
<proteinExistence type="predicted"/>
<keyword evidence="1" id="KW-0175">Coiled coil</keyword>
<dbReference type="PANTHER" id="PTHR46518:SF1">
    <property type="entry name" value="OUTER DYNEIN ARM-DOCKING COMPLEX SUBUNIT 3"/>
    <property type="match status" value="1"/>
</dbReference>
<dbReference type="GO" id="GO:0097542">
    <property type="term" value="C:ciliary tip"/>
    <property type="evidence" value="ECO:0007669"/>
    <property type="project" value="TreeGrafter"/>
</dbReference>
<sequence>MSNKSDVMNAWTIYDHIDEYRGKVALKERDHRAYYESSQFKKKQNDLTIKALRDENKQKRITLAQKTLEGDERVINAALCDEKESRLALRRKTAEEANEELDQTYCELVKQLNLLRYEREQKELKVKELEVSYNRMQDLADKSTEKHENCDKQTQRIIENNLDKAKIKYETAKKIQKTYIAIVKCLEEERQTLPKKLRALEQSLEEQRLELQELKQINEDAHIKRDAAKAEQIQLEQNMIEAKRFRDRNLTRMKKQAEKQKDLQEKIERRTKATIQQDDPFQDGKQKSRMDEEEWVKVTTFEEALRRIKDATGVSSVEISDSSNDSLQHCFILSMRLDCFIDSTIHPSPSFQEIENRFLNQDYTYDHLMQQKKAAEKTCKYLKDQKSQLQKQYEAMKYSGESRMSQGEQLLEQMKDRLDADKERERSSAKALDKSHRLLVSLKEGANHLYETLKDIKLTLVHSKPSHY</sequence>
<dbReference type="GO" id="GO:0036064">
    <property type="term" value="C:ciliary basal body"/>
    <property type="evidence" value="ECO:0007669"/>
    <property type="project" value="TreeGrafter"/>
</dbReference>
<dbReference type="GO" id="GO:0035253">
    <property type="term" value="C:ciliary rootlet"/>
    <property type="evidence" value="ECO:0007669"/>
    <property type="project" value="TreeGrafter"/>
</dbReference>
<reference evidence="2" key="1">
    <citation type="submission" date="2021-10" db="EMBL/GenBank/DDBJ databases">
        <title>Tropical sea cucumber genome reveals ecological adaptation and Cuvierian tubules defense mechanism.</title>
        <authorList>
            <person name="Chen T."/>
        </authorList>
    </citation>
    <scope>NUCLEOTIDE SEQUENCE</scope>
    <source>
        <strain evidence="2">Nanhai2018</strain>
        <tissue evidence="2">Muscle</tissue>
    </source>
</reference>
<comment type="caution">
    <text evidence="2">The sequence shown here is derived from an EMBL/GenBank/DDBJ whole genome shotgun (WGS) entry which is preliminary data.</text>
</comment>
<protein>
    <submittedName>
        <fullName evidence="2">Uncharacterized protein</fullName>
    </submittedName>
</protein>
<evidence type="ECO:0000313" key="3">
    <source>
        <dbReference type="Proteomes" id="UP001152320"/>
    </source>
</evidence>
<dbReference type="InterPro" id="IPR033192">
    <property type="entry name" value="ODAD3"/>
</dbReference>
<organism evidence="2 3">
    <name type="scientific">Holothuria leucospilota</name>
    <name type="common">Black long sea cucumber</name>
    <name type="synonym">Mertensiothuria leucospilota</name>
    <dbReference type="NCBI Taxonomy" id="206669"/>
    <lineage>
        <taxon>Eukaryota</taxon>
        <taxon>Metazoa</taxon>
        <taxon>Echinodermata</taxon>
        <taxon>Eleutherozoa</taxon>
        <taxon>Echinozoa</taxon>
        <taxon>Holothuroidea</taxon>
        <taxon>Aspidochirotacea</taxon>
        <taxon>Aspidochirotida</taxon>
        <taxon>Holothuriidae</taxon>
        <taxon>Holothuria</taxon>
    </lineage>
</organism>
<gene>
    <name evidence="2" type="ORF">HOLleu_17166</name>
</gene>
<dbReference type="Proteomes" id="UP001152320">
    <property type="component" value="Chromosome 7"/>
</dbReference>
<accession>A0A9Q1C7B1</accession>
<feature type="coiled-coil region" evidence="1">
    <location>
        <begin position="183"/>
        <end position="270"/>
    </location>
</feature>
<dbReference type="PANTHER" id="PTHR46518">
    <property type="entry name" value="COILED-COIL DOMAIN-CONTAINING PROTEIN 151"/>
    <property type="match status" value="1"/>
</dbReference>
<keyword evidence="3" id="KW-1185">Reference proteome</keyword>
<feature type="coiled-coil region" evidence="1">
    <location>
        <begin position="365"/>
        <end position="424"/>
    </location>
</feature>
<dbReference type="EMBL" id="JAIZAY010000007">
    <property type="protein sequence ID" value="KAJ8039444.1"/>
    <property type="molecule type" value="Genomic_DNA"/>
</dbReference>
<dbReference type="GO" id="GO:0036158">
    <property type="term" value="P:outer dynein arm assembly"/>
    <property type="evidence" value="ECO:0007669"/>
    <property type="project" value="InterPro"/>
</dbReference>